<dbReference type="SUPFAM" id="SSF103647">
    <property type="entry name" value="TSP type-3 repeat"/>
    <property type="match status" value="1"/>
</dbReference>
<dbReference type="AlphaFoldDB" id="A0A1V1NZH0"/>
<name>A0A1V1NZH0_9BACT</name>
<dbReference type="InterPro" id="IPR028974">
    <property type="entry name" value="TSP_type-3_rpt"/>
</dbReference>
<evidence type="ECO:0000313" key="2">
    <source>
        <dbReference type="Proteomes" id="UP000189670"/>
    </source>
</evidence>
<evidence type="ECO:0008006" key="3">
    <source>
        <dbReference type="Google" id="ProtNLM"/>
    </source>
</evidence>
<organism evidence="1 2">
    <name type="scientific">Candidatus Magnetoglobus multicellularis str. Araruama</name>
    <dbReference type="NCBI Taxonomy" id="890399"/>
    <lineage>
        <taxon>Bacteria</taxon>
        <taxon>Pseudomonadati</taxon>
        <taxon>Thermodesulfobacteriota</taxon>
        <taxon>Desulfobacteria</taxon>
        <taxon>Desulfobacterales</taxon>
        <taxon>Desulfobacteraceae</taxon>
        <taxon>Candidatus Magnetoglobus</taxon>
    </lineage>
</organism>
<dbReference type="GO" id="GO:0005509">
    <property type="term" value="F:calcium ion binding"/>
    <property type="evidence" value="ECO:0007669"/>
    <property type="project" value="InterPro"/>
</dbReference>
<gene>
    <name evidence="1" type="ORF">OMM_11048</name>
</gene>
<evidence type="ECO:0000313" key="1">
    <source>
        <dbReference type="EMBL" id="ETR67938.1"/>
    </source>
</evidence>
<dbReference type="EMBL" id="ATBP01001149">
    <property type="protein sequence ID" value="ETR67938.1"/>
    <property type="molecule type" value="Genomic_DNA"/>
</dbReference>
<proteinExistence type="predicted"/>
<accession>A0A1V1NZH0</accession>
<reference evidence="2" key="1">
    <citation type="submission" date="2012-11" db="EMBL/GenBank/DDBJ databases">
        <authorList>
            <person name="Lucero-Rivera Y.E."/>
            <person name="Tovar-Ramirez D."/>
        </authorList>
    </citation>
    <scope>NUCLEOTIDE SEQUENCE [LARGE SCALE GENOMIC DNA]</scope>
    <source>
        <strain evidence="2">Araruama</strain>
    </source>
</reference>
<dbReference type="Proteomes" id="UP000189670">
    <property type="component" value="Unassembled WGS sequence"/>
</dbReference>
<comment type="caution">
    <text evidence="1">The sequence shown here is derived from an EMBL/GenBank/DDBJ whole genome shotgun (WGS) entry which is preliminary data.</text>
</comment>
<protein>
    <recommendedName>
        <fullName evidence="3">EF-hand domain-containing protein</fullName>
    </recommendedName>
</protein>
<sequence>MTEKDVFNTINECPCDYSDMDRDGVIDELDQCNNTPIDSYVDKKGCSFDFSKVYTQKQLESIVSNILLWGDTNDDGKIGLSEAIKALIISSDAK</sequence>